<feature type="domain" description="DUF1156" evidence="1">
    <location>
        <begin position="15"/>
        <end position="88"/>
    </location>
</feature>
<name>A0A7L9GL43_9PSED</name>
<dbReference type="Proteomes" id="UP000593847">
    <property type="component" value="Chromosome"/>
</dbReference>
<dbReference type="InterPro" id="IPR029063">
    <property type="entry name" value="SAM-dependent_MTases_sf"/>
</dbReference>
<dbReference type="EMBL" id="CP062699">
    <property type="protein sequence ID" value="QOJ93186.1"/>
    <property type="molecule type" value="Genomic_DNA"/>
</dbReference>
<organism evidence="2 3">
    <name type="scientific">Pseudomonas taiwanensis</name>
    <dbReference type="NCBI Taxonomy" id="470150"/>
    <lineage>
        <taxon>Bacteria</taxon>
        <taxon>Pseudomonadati</taxon>
        <taxon>Pseudomonadota</taxon>
        <taxon>Gammaproteobacteria</taxon>
        <taxon>Pseudomonadales</taxon>
        <taxon>Pseudomonadaceae</taxon>
        <taxon>Pseudomonas</taxon>
    </lineage>
</organism>
<dbReference type="InterPro" id="IPR009537">
    <property type="entry name" value="DUF1156"/>
</dbReference>
<proteinExistence type="predicted"/>
<accession>A0A7L9GL43</accession>
<dbReference type="RefSeq" id="WP_192907658.1">
    <property type="nucleotide sequence ID" value="NZ_CP062699.1"/>
</dbReference>
<keyword evidence="3" id="KW-1185">Reference proteome</keyword>
<sequence>MTYAIKTPKKLIEVALPLDAINVAAAREKSIRHGHPSTLHLWWARRPLAAARAVIFAQMVNDPGYERHLGRGVNKEKAAAERERLFKIIEELVQWENTNNEEVLERARMEIRKSWRETCELNKNHPHAAELFNPDKLPGFHDPFAGGGALPLEAQRLGLESYASDLNPVAVTINKAMIEIPPKFSGCAPVGPEIDADKGSKKHATRDAFEDWSGAKGLAEDVRRYGAWMCEEAQKRIGHLYPQIEVTAEMVAERPDLAQYQGEKLTVIAWLWARTVKSPNPAFSHAEVPLASTFIVSSKAGKESYVEPVIDGDSYSFTVRVGTPPAVAKNGTKLSRGANFQCLLSDTPIEPKYIKAEGMAGRIGQRLMAIVAEGARSRVYLGPASEHQEIAAEAKPEWRPETEIASDKRSMFTPLYGLSKFGDLFTSRQLVALNTFSDLVQEAVTRVREDALAAGVNDDGRGVDEGGTGATAYAQAVGVYLAFALNKLADRGSSICTWFTERDSTRNTFGRQAIPMTWDFAELNVLLNGTGSFLGAVQWTAESLEGSFAHGLFDGFVSQADAQTQTISRSKLISTDPPYYDNIGYADLSDFFYVWLRRSLKPIFPGLYATLAVPKAEELVANPYRHGNKDKAEDFFLDGMTAAMHNLAELAHPAFPVTIYYAFKQAETKAEAGTSSTGWETFLAAVLKAGFALTGTWPMRTELGNRMISSGTNALASSIVLVCRPRATDAPTISRREFIRELNATLPDALLDMTRGGINSPVAPVDLSQAIIGPGMEVFSKYSAVLEADGSPMSVRSALQLINRFVGEDDFDHDTQFCLAWFEQHGWAGGKYGDADVLARAKGTSVNGLVDAGVVESSSGNLRLLKWAEMPREWSPENDSRLPVWEGLHQLIRALNQDGETAAGELLARMPDKTAGLTALTYRLYTLCERQGWASEARAYNELQGAWPGIEQASQETGVIGSQALLDI</sequence>
<dbReference type="KEGG" id="ptai:ICN73_10030"/>
<dbReference type="SUPFAM" id="SSF53335">
    <property type="entry name" value="S-adenosyl-L-methionine-dependent methyltransferases"/>
    <property type="match status" value="1"/>
</dbReference>
<protein>
    <submittedName>
        <fullName evidence="2">DUF1156 domain-containing protein</fullName>
    </submittedName>
</protein>
<dbReference type="AlphaFoldDB" id="A0A7L9GL43"/>
<reference evidence="2" key="1">
    <citation type="submission" date="2020-09" db="EMBL/GenBank/DDBJ databases">
        <title>Complete genome sequence of Pseudomonas taiwanensis CC, a plant growth-promoting and biotite-weathering strain.</title>
        <authorList>
            <person name="Cheng C."/>
        </authorList>
    </citation>
    <scope>NUCLEOTIDE SEQUENCE [LARGE SCALE GENOMIC DNA]</scope>
    <source>
        <strain evidence="2">WRS8</strain>
    </source>
</reference>
<evidence type="ECO:0000313" key="2">
    <source>
        <dbReference type="EMBL" id="QOJ93186.1"/>
    </source>
</evidence>
<evidence type="ECO:0000259" key="1">
    <source>
        <dbReference type="Pfam" id="PF06634"/>
    </source>
</evidence>
<dbReference type="Pfam" id="PF06634">
    <property type="entry name" value="DUF1156"/>
    <property type="match status" value="1"/>
</dbReference>
<evidence type="ECO:0000313" key="3">
    <source>
        <dbReference type="Proteomes" id="UP000593847"/>
    </source>
</evidence>
<dbReference type="REBASE" id="490060">
    <property type="entry name" value="M.PtaWRS8ORF10030P"/>
</dbReference>
<gene>
    <name evidence="2" type="ORF">ICN73_10030</name>
</gene>